<proteinExistence type="predicted"/>
<reference evidence="2 3" key="1">
    <citation type="journal article" date="2019" name="Nat. Microbiol.">
        <title>Mediterranean grassland soil C-N compound turnover is dependent on rainfall and depth, and is mediated by genomically divergent microorganisms.</title>
        <authorList>
            <person name="Diamond S."/>
            <person name="Andeer P.F."/>
            <person name="Li Z."/>
            <person name="Crits-Christoph A."/>
            <person name="Burstein D."/>
            <person name="Anantharaman K."/>
            <person name="Lane K.R."/>
            <person name="Thomas B.C."/>
            <person name="Pan C."/>
            <person name="Northen T.R."/>
            <person name="Banfield J.F."/>
        </authorList>
    </citation>
    <scope>NUCLEOTIDE SEQUENCE [LARGE SCALE GENOMIC DNA]</scope>
    <source>
        <strain evidence="2">NP_8</strain>
    </source>
</reference>
<name>A0A537IKA0_9BACT</name>
<dbReference type="EMBL" id="VBAP01000103">
    <property type="protein sequence ID" value="TMI71729.1"/>
    <property type="molecule type" value="Genomic_DNA"/>
</dbReference>
<dbReference type="Proteomes" id="UP000318834">
    <property type="component" value="Unassembled WGS sequence"/>
</dbReference>
<gene>
    <name evidence="2" type="ORF">E6H05_12170</name>
</gene>
<evidence type="ECO:0000259" key="1">
    <source>
        <dbReference type="Pfam" id="PF20586"/>
    </source>
</evidence>
<dbReference type="AlphaFoldDB" id="A0A537IKA0"/>
<comment type="caution">
    <text evidence="2">The sequence shown here is derived from an EMBL/GenBank/DDBJ whole genome shotgun (WGS) entry which is preliminary data.</text>
</comment>
<accession>A0A537IKA0</accession>
<organism evidence="2 3">
    <name type="scientific">Candidatus Segetimicrobium genomatis</name>
    <dbReference type="NCBI Taxonomy" id="2569760"/>
    <lineage>
        <taxon>Bacteria</taxon>
        <taxon>Bacillati</taxon>
        <taxon>Candidatus Sysuimicrobiota</taxon>
        <taxon>Candidatus Sysuimicrobiia</taxon>
        <taxon>Candidatus Sysuimicrobiales</taxon>
        <taxon>Candidatus Segetimicrobiaceae</taxon>
        <taxon>Candidatus Segetimicrobium</taxon>
    </lineage>
</organism>
<dbReference type="InterPro" id="IPR046738">
    <property type="entry name" value="DUF6788"/>
</dbReference>
<evidence type="ECO:0000313" key="3">
    <source>
        <dbReference type="Proteomes" id="UP000318834"/>
    </source>
</evidence>
<sequence length="112" mass="12661">MDPEQERRRLAGRLAAIDFALPGSLGRRDNVCGKPGCRCKADPPHLHGPYYLWTRKVDGKTVTRMLSEDQVVRYQPWFDNAAALRDIVRKLQALSVSALEQAEGWRDSASPR</sequence>
<dbReference type="Pfam" id="PF20586">
    <property type="entry name" value="DUF6788"/>
    <property type="match status" value="1"/>
</dbReference>
<protein>
    <recommendedName>
        <fullName evidence="1">DUF6788 domain-containing protein</fullName>
    </recommendedName>
</protein>
<feature type="domain" description="DUF6788" evidence="1">
    <location>
        <begin position="4"/>
        <end position="71"/>
    </location>
</feature>
<evidence type="ECO:0000313" key="2">
    <source>
        <dbReference type="EMBL" id="TMI71729.1"/>
    </source>
</evidence>